<evidence type="ECO:0000313" key="3">
    <source>
        <dbReference type="Proteomes" id="UP000807342"/>
    </source>
</evidence>
<name>A0A9P5XIU9_9AGAR</name>
<feature type="region of interest" description="Disordered" evidence="1">
    <location>
        <begin position="360"/>
        <end position="452"/>
    </location>
</feature>
<dbReference type="OrthoDB" id="10261384at2759"/>
<proteinExistence type="predicted"/>
<reference evidence="2" key="1">
    <citation type="submission" date="2020-11" db="EMBL/GenBank/DDBJ databases">
        <authorList>
            <consortium name="DOE Joint Genome Institute"/>
            <person name="Ahrendt S."/>
            <person name="Riley R."/>
            <person name="Andreopoulos W."/>
            <person name="Labutti K."/>
            <person name="Pangilinan J."/>
            <person name="Ruiz-Duenas F.J."/>
            <person name="Barrasa J.M."/>
            <person name="Sanchez-Garcia M."/>
            <person name="Camarero S."/>
            <person name="Miyauchi S."/>
            <person name="Serrano A."/>
            <person name="Linde D."/>
            <person name="Babiker R."/>
            <person name="Drula E."/>
            <person name="Ayuso-Fernandez I."/>
            <person name="Pacheco R."/>
            <person name="Padilla G."/>
            <person name="Ferreira P."/>
            <person name="Barriuso J."/>
            <person name="Kellner H."/>
            <person name="Castanera R."/>
            <person name="Alfaro M."/>
            <person name="Ramirez L."/>
            <person name="Pisabarro A.G."/>
            <person name="Kuo A."/>
            <person name="Tritt A."/>
            <person name="Lipzen A."/>
            <person name="He G."/>
            <person name="Yan M."/>
            <person name="Ng V."/>
            <person name="Cullen D."/>
            <person name="Martin F."/>
            <person name="Rosso M.-N."/>
            <person name="Henrissat B."/>
            <person name="Hibbett D."/>
            <person name="Martinez A.T."/>
            <person name="Grigoriev I.V."/>
        </authorList>
    </citation>
    <scope>NUCLEOTIDE SEQUENCE</scope>
    <source>
        <strain evidence="2">MF-IS2</strain>
    </source>
</reference>
<comment type="caution">
    <text evidence="2">The sequence shown here is derived from an EMBL/GenBank/DDBJ whole genome shotgun (WGS) entry which is preliminary data.</text>
</comment>
<feature type="region of interest" description="Disordered" evidence="1">
    <location>
        <begin position="139"/>
        <end position="158"/>
    </location>
</feature>
<dbReference type="PANTHER" id="PTHR14659:SF1">
    <property type="entry name" value="ALPHA- AND GAMMA-ADAPTIN-BINDING PROTEIN P34"/>
    <property type="match status" value="1"/>
</dbReference>
<dbReference type="Gene3D" id="3.40.50.11960">
    <property type="match status" value="1"/>
</dbReference>
<dbReference type="Proteomes" id="UP000807342">
    <property type="component" value="Unassembled WGS sequence"/>
</dbReference>
<evidence type="ECO:0000313" key="2">
    <source>
        <dbReference type="EMBL" id="KAF9450566.1"/>
    </source>
</evidence>
<feature type="compositionally biased region" description="Acidic residues" evidence="1">
    <location>
        <begin position="147"/>
        <end position="158"/>
    </location>
</feature>
<dbReference type="AlphaFoldDB" id="A0A9P5XIU9"/>
<organism evidence="2 3">
    <name type="scientific">Macrolepiota fuliginosa MF-IS2</name>
    <dbReference type="NCBI Taxonomy" id="1400762"/>
    <lineage>
        <taxon>Eukaryota</taxon>
        <taxon>Fungi</taxon>
        <taxon>Dikarya</taxon>
        <taxon>Basidiomycota</taxon>
        <taxon>Agaricomycotina</taxon>
        <taxon>Agaricomycetes</taxon>
        <taxon>Agaricomycetidae</taxon>
        <taxon>Agaricales</taxon>
        <taxon>Agaricineae</taxon>
        <taxon>Agaricaceae</taxon>
        <taxon>Macrolepiota</taxon>
    </lineage>
</organism>
<feature type="compositionally biased region" description="Basic and acidic residues" evidence="1">
    <location>
        <begin position="437"/>
        <end position="450"/>
    </location>
</feature>
<evidence type="ECO:0000256" key="1">
    <source>
        <dbReference type="SAM" id="MobiDB-lite"/>
    </source>
</evidence>
<dbReference type="EMBL" id="MU151102">
    <property type="protein sequence ID" value="KAF9450566.1"/>
    <property type="molecule type" value="Genomic_DNA"/>
</dbReference>
<keyword evidence="3" id="KW-1185">Reference proteome</keyword>
<sequence length="522" mass="57031">MSALPATIGADPTDIATSNTSCRILVISPSPLQATTFIRRIQALGENPVLISEEVGSSGSEKDLLSPDLVKIPWTIQNKYYSADVHFAVHPVRGLAPYLLQNVPAVIFVWGSNEGYKHHIERLSRDLGGHEPEVSLAVRVGPSSDGLPDEPVDEEEAEGDNTAIDGFVSNYGFEYVDATHDVADRRKAKLYDDADGDEDDDGIPNLPRVLDALSTIMWPSMKAREKGSRHVQAQRDPSLFEWGVEGSQDHSLSLADDLMAGSSSQLSTRAGRMQSEMEELTRWLQNDVHDSDRGDPWKIAINSDSMVTSPTETGEGFFDKLSSQEKHKEQEGASVLQQTNLAKFDDDFTVFVSAPAVQTEGFRQGSGRSTPTGDGAEDQDGLKPFGGLRSYNSLGSVSDFGESEGEAKNVTSDDEGEDLPTREEILETSSRIFGMRGELRPTEDPQKTDSAEPYIKLGDSEAELEDADEYDMAPFDLSRVLGALQQMKEEISGMESEDERRKAAARVALGLVYGLEAEGDFN</sequence>
<protein>
    <submittedName>
        <fullName evidence="2">Uncharacterized protein</fullName>
    </submittedName>
</protein>
<dbReference type="InterPro" id="IPR019341">
    <property type="entry name" value="Alpha/Gamma-adaptin-bd_p34"/>
</dbReference>
<accession>A0A9P5XIU9</accession>
<gene>
    <name evidence="2" type="ORF">P691DRAFT_798012</name>
</gene>
<dbReference type="PANTHER" id="PTHR14659">
    <property type="entry name" value="ALPHA- AND GAMMA-ADAPTIN-BINDING PROTEIN P34"/>
    <property type="match status" value="1"/>
</dbReference>